<evidence type="ECO:0000313" key="3">
    <source>
        <dbReference type="Proteomes" id="UP000479710"/>
    </source>
</evidence>
<reference evidence="2 3" key="1">
    <citation type="submission" date="2019-11" db="EMBL/GenBank/DDBJ databases">
        <title>Whole genome sequence of Oryza granulata.</title>
        <authorList>
            <person name="Li W."/>
        </authorList>
    </citation>
    <scope>NUCLEOTIDE SEQUENCE [LARGE SCALE GENOMIC DNA]</scope>
    <source>
        <strain evidence="3">cv. Menghai</strain>
        <tissue evidence="2">Leaf</tissue>
    </source>
</reference>
<gene>
    <name evidence="2" type="ORF">E2562_025816</name>
</gene>
<proteinExistence type="predicted"/>
<feature type="compositionally biased region" description="Basic residues" evidence="1">
    <location>
        <begin position="121"/>
        <end position="130"/>
    </location>
</feature>
<evidence type="ECO:0000313" key="2">
    <source>
        <dbReference type="EMBL" id="KAF0918690.1"/>
    </source>
</evidence>
<name>A0A6G1E1M6_9ORYZ</name>
<accession>A0A6G1E1M6</accession>
<evidence type="ECO:0000256" key="1">
    <source>
        <dbReference type="SAM" id="MobiDB-lite"/>
    </source>
</evidence>
<dbReference type="Proteomes" id="UP000479710">
    <property type="component" value="Unassembled WGS sequence"/>
</dbReference>
<dbReference type="AlphaFoldDB" id="A0A6G1E1M6"/>
<keyword evidence="3" id="KW-1185">Reference proteome</keyword>
<dbReference type="EMBL" id="SPHZ02000005">
    <property type="protein sequence ID" value="KAF0918690.1"/>
    <property type="molecule type" value="Genomic_DNA"/>
</dbReference>
<feature type="compositionally biased region" description="Polar residues" evidence="1">
    <location>
        <begin position="144"/>
        <end position="156"/>
    </location>
</feature>
<dbReference type="PANTHER" id="PTHR33240:SF15">
    <property type="entry name" value="GAG-PRO-LIKE PROTEIN"/>
    <property type="match status" value="1"/>
</dbReference>
<feature type="region of interest" description="Disordered" evidence="1">
    <location>
        <begin position="119"/>
        <end position="178"/>
    </location>
</feature>
<comment type="caution">
    <text evidence="2">The sequence shown here is derived from an EMBL/GenBank/DDBJ whole genome shotgun (WGS) entry which is preliminary data.</text>
</comment>
<dbReference type="OrthoDB" id="1937476at2759"/>
<feature type="region of interest" description="Disordered" evidence="1">
    <location>
        <begin position="199"/>
        <end position="241"/>
    </location>
</feature>
<sequence length="241" mass="26345">MSIFSLKVRFFVIEANTSYSALLGRPWIHKYRVVPSTLHQCLKFLDGNRTQQFIVSNFSLYTIQESYHADAKYYFPVEENTQQLGRAAPATDILVKPGTATSPEVKRLVMPCSLIITGSSRNRKSSRRGHSPSTTGLDPKHSSSVEASASTPTTTPILLKARLPTSTPITPRLDKKPHLNLNVTMSRVHSPNMKQLEPTALTLGGSTSAQEGSKLSKSSNDAPTTIALQVRQNPSKGDAPT</sequence>
<dbReference type="PANTHER" id="PTHR33240">
    <property type="entry name" value="OS08G0508500 PROTEIN"/>
    <property type="match status" value="1"/>
</dbReference>
<organism evidence="2 3">
    <name type="scientific">Oryza meyeriana var. granulata</name>
    <dbReference type="NCBI Taxonomy" id="110450"/>
    <lineage>
        <taxon>Eukaryota</taxon>
        <taxon>Viridiplantae</taxon>
        <taxon>Streptophyta</taxon>
        <taxon>Embryophyta</taxon>
        <taxon>Tracheophyta</taxon>
        <taxon>Spermatophyta</taxon>
        <taxon>Magnoliopsida</taxon>
        <taxon>Liliopsida</taxon>
        <taxon>Poales</taxon>
        <taxon>Poaceae</taxon>
        <taxon>BOP clade</taxon>
        <taxon>Oryzoideae</taxon>
        <taxon>Oryzeae</taxon>
        <taxon>Oryzinae</taxon>
        <taxon>Oryza</taxon>
        <taxon>Oryza meyeriana</taxon>
    </lineage>
</organism>
<feature type="compositionally biased region" description="Polar residues" evidence="1">
    <location>
        <begin position="204"/>
        <end position="235"/>
    </location>
</feature>
<protein>
    <submittedName>
        <fullName evidence="2">Uncharacterized protein</fullName>
    </submittedName>
</protein>